<accession>A0A0J7IIG9</accession>
<proteinExistence type="predicted"/>
<dbReference type="InterPro" id="IPR036415">
    <property type="entry name" value="Lamin_tail_dom_sf"/>
</dbReference>
<feature type="signal peptide" evidence="2">
    <location>
        <begin position="1"/>
        <end position="19"/>
    </location>
</feature>
<keyword evidence="1 2" id="KW-0732">Signal</keyword>
<dbReference type="OrthoDB" id="1465721at2"/>
<keyword evidence="5" id="KW-1185">Reference proteome</keyword>
<dbReference type="Proteomes" id="UP000036261">
    <property type="component" value="Unassembled WGS sequence"/>
</dbReference>
<evidence type="ECO:0000256" key="1">
    <source>
        <dbReference type="ARBA" id="ARBA00022729"/>
    </source>
</evidence>
<dbReference type="Gene3D" id="2.60.40.1260">
    <property type="entry name" value="Lamin Tail domain"/>
    <property type="match status" value="1"/>
</dbReference>
<feature type="domain" description="LTD" evidence="3">
    <location>
        <begin position="9"/>
        <end position="156"/>
    </location>
</feature>
<protein>
    <submittedName>
        <fullName evidence="4">Nuclease</fullName>
    </submittedName>
</protein>
<dbReference type="PROSITE" id="PS51841">
    <property type="entry name" value="LTD"/>
    <property type="match status" value="1"/>
</dbReference>
<dbReference type="AlphaFoldDB" id="A0A0J7IIG9"/>
<dbReference type="InterPro" id="IPR026444">
    <property type="entry name" value="Secre_tail"/>
</dbReference>
<dbReference type="SUPFAM" id="SSF74853">
    <property type="entry name" value="Lamin A/C globular tail domain"/>
    <property type="match status" value="1"/>
</dbReference>
<evidence type="ECO:0000313" key="4">
    <source>
        <dbReference type="EMBL" id="KMQ65789.1"/>
    </source>
</evidence>
<feature type="chain" id="PRO_5005289054" evidence="2">
    <location>
        <begin position="20"/>
        <end position="286"/>
    </location>
</feature>
<dbReference type="EMBL" id="LFND01000002">
    <property type="protein sequence ID" value="KMQ65789.1"/>
    <property type="molecule type" value="Genomic_DNA"/>
</dbReference>
<evidence type="ECO:0000313" key="5">
    <source>
        <dbReference type="Proteomes" id="UP000036261"/>
    </source>
</evidence>
<dbReference type="PATRIC" id="fig|558151.6.peg.1684"/>
<dbReference type="RefSeq" id="WP_048506091.1">
    <property type="nucleotide sequence ID" value="NZ_LFND01000002.1"/>
</dbReference>
<sequence>MKKIFTVLGLISAAASMNAQIVINEVYGGGGNSGSTYKNDFVELKNIGSTVVTLTGATLQYASAAGTFNQYHPLPTITLNPGQMFLIQESAGTGGTTNLPTPDYIAPIPTNFGTGTNTTPGFAMAAGAGKVVLANNSVQVTTPTDANVVDFVGYGTTATQFEGTGPAPAPSAANSVARTAGDTNNNAADFVAGAPTPQNTSGSLAVSDVKNAKTANFVKNTFVKSDEITFGADVKDVKVYNMFGQVVKTTSVKQNGTVNVAELAKGNYIVTGTVNNEPVSQKILKD</sequence>
<evidence type="ECO:0000256" key="2">
    <source>
        <dbReference type="SAM" id="SignalP"/>
    </source>
</evidence>
<dbReference type="Pfam" id="PF18962">
    <property type="entry name" value="Por_Secre_tail"/>
    <property type="match status" value="1"/>
</dbReference>
<comment type="caution">
    <text evidence="4">The sequence shown here is derived from an EMBL/GenBank/DDBJ whole genome shotgun (WGS) entry which is preliminary data.</text>
</comment>
<evidence type="ECO:0000259" key="3">
    <source>
        <dbReference type="PROSITE" id="PS51841"/>
    </source>
</evidence>
<gene>
    <name evidence="4" type="ORF">ACM46_08005</name>
</gene>
<organism evidence="4 5">
    <name type="scientific">Chryseobacterium angstadtii</name>
    <dbReference type="NCBI Taxonomy" id="558151"/>
    <lineage>
        <taxon>Bacteria</taxon>
        <taxon>Pseudomonadati</taxon>
        <taxon>Bacteroidota</taxon>
        <taxon>Flavobacteriia</taxon>
        <taxon>Flavobacteriales</taxon>
        <taxon>Weeksellaceae</taxon>
        <taxon>Chryseobacterium group</taxon>
        <taxon>Chryseobacterium</taxon>
    </lineage>
</organism>
<reference evidence="4 5" key="1">
    <citation type="journal article" date="2013" name="Int. J. Syst. Evol. Microbiol.">
        <title>Chryseobacterium angstadtii sp. nov., isolated from a newt tank.</title>
        <authorList>
            <person name="Kirk K.E."/>
            <person name="Hoffman J.A."/>
            <person name="Smith K.A."/>
            <person name="Strahan B.L."/>
            <person name="Failor K.C."/>
            <person name="Krebs J.E."/>
            <person name="Gale A.N."/>
            <person name="Do T.D."/>
            <person name="Sontag T.C."/>
            <person name="Batties A.M."/>
            <person name="Mistiszyn K."/>
            <person name="Newman J.D."/>
        </authorList>
    </citation>
    <scope>NUCLEOTIDE SEQUENCE [LARGE SCALE GENOMIC DNA]</scope>
    <source>
        <strain evidence="4 5">KM</strain>
    </source>
</reference>
<dbReference type="NCBIfam" id="TIGR04183">
    <property type="entry name" value="Por_Secre_tail"/>
    <property type="match status" value="1"/>
</dbReference>
<dbReference type="InterPro" id="IPR001322">
    <property type="entry name" value="Lamin_tail_dom"/>
</dbReference>
<dbReference type="Pfam" id="PF00932">
    <property type="entry name" value="LTD"/>
    <property type="match status" value="1"/>
</dbReference>
<name>A0A0J7IIG9_9FLAO</name>